<dbReference type="Proteomes" id="UP001165064">
    <property type="component" value="Unassembled WGS sequence"/>
</dbReference>
<evidence type="ECO:0000313" key="2">
    <source>
        <dbReference type="Proteomes" id="UP001165064"/>
    </source>
</evidence>
<proteinExistence type="predicted"/>
<organism evidence="1 2">
    <name type="scientific">Ambrosiozyma monospora</name>
    <name type="common">Yeast</name>
    <name type="synonym">Endomycopsis monosporus</name>
    <dbReference type="NCBI Taxonomy" id="43982"/>
    <lineage>
        <taxon>Eukaryota</taxon>
        <taxon>Fungi</taxon>
        <taxon>Dikarya</taxon>
        <taxon>Ascomycota</taxon>
        <taxon>Saccharomycotina</taxon>
        <taxon>Pichiomycetes</taxon>
        <taxon>Pichiales</taxon>
        <taxon>Pichiaceae</taxon>
        <taxon>Ambrosiozyma</taxon>
    </lineage>
</organism>
<reference evidence="1" key="1">
    <citation type="submission" date="2023-04" db="EMBL/GenBank/DDBJ databases">
        <title>Ambrosiozyma monospora NBRC 10751.</title>
        <authorList>
            <person name="Ichikawa N."/>
            <person name="Sato H."/>
            <person name="Tonouchi N."/>
        </authorList>
    </citation>
    <scope>NUCLEOTIDE SEQUENCE</scope>
    <source>
        <strain evidence="1">NBRC 10751</strain>
    </source>
</reference>
<evidence type="ECO:0000313" key="1">
    <source>
        <dbReference type="EMBL" id="GME85103.1"/>
    </source>
</evidence>
<comment type="caution">
    <text evidence="1">The sequence shown here is derived from an EMBL/GenBank/DDBJ whole genome shotgun (WGS) entry which is preliminary data.</text>
</comment>
<name>A0ACB5TCB9_AMBMO</name>
<accession>A0ACB5TCB9</accession>
<keyword evidence="2" id="KW-1185">Reference proteome</keyword>
<gene>
    <name evidence="1" type="ORF">Amon02_000737500</name>
</gene>
<dbReference type="EMBL" id="BSXS01006121">
    <property type="protein sequence ID" value="GME85103.1"/>
    <property type="molecule type" value="Genomic_DNA"/>
</dbReference>
<protein>
    <submittedName>
        <fullName evidence="1">Unnamed protein product</fullName>
    </submittedName>
</protein>
<sequence length="409" mass="43421">MSYASRKQHNERNQQILKALLKEEPNRFCADCKTSKNPRWASWNLGIFICIRCSGIHRSMGTHISRVKSVDLDSWTDEQVKSMVKWGNAKANGFWESGLPENYVPNESKIENFVRTKYDLKKWAASSTVPDPSTVHGKTTNLDAGSSSSSSSQSHQRVVSGGSRTRDSPLPAPGSRHGSTSGPPRSSHNSMSNSNSLLDLDFGSPSTPSSTTSQSQQNPQLKKRASRSTIKRGSTSSASSSSASPAPPRQNQSSNLSTLSFLDSTSSVNTQQQQSSQKPVNNADLKKSILSLYSTPTSSNQSLPTASNSLPQSNGYGYGYSSNSGSRSGTPGAYNGSASTANGLSSGLAGLNLGSNSTSISNGNSNGWGNSTATATAGGVGSNPWTSTSSTSTSTKKKYEDDVFRNVWN</sequence>